<proteinExistence type="predicted"/>
<organism evidence="1 2">
    <name type="scientific">Propioniciclava tarda</name>
    <dbReference type="NCBI Taxonomy" id="433330"/>
    <lineage>
        <taxon>Bacteria</taxon>
        <taxon>Bacillati</taxon>
        <taxon>Actinomycetota</taxon>
        <taxon>Actinomycetes</taxon>
        <taxon>Propionibacteriales</taxon>
        <taxon>Propionibacteriaceae</taxon>
        <taxon>Propioniciclava</taxon>
    </lineage>
</organism>
<dbReference type="EMBL" id="SDMR01000017">
    <property type="protein sequence ID" value="TBT93191.1"/>
    <property type="molecule type" value="Genomic_DNA"/>
</dbReference>
<protein>
    <recommendedName>
        <fullName evidence="3">FHA domain-containing protein</fullName>
    </recommendedName>
</protein>
<comment type="caution">
    <text evidence="1">The sequence shown here is derived from an EMBL/GenBank/DDBJ whole genome shotgun (WGS) entry which is preliminary data.</text>
</comment>
<dbReference type="Proteomes" id="UP000291933">
    <property type="component" value="Unassembled WGS sequence"/>
</dbReference>
<accession>A0A4Q9KIR3</accession>
<dbReference type="OrthoDB" id="5000691at2"/>
<gene>
    <name evidence="1" type="ORF">ET996_12145</name>
</gene>
<evidence type="ECO:0000313" key="1">
    <source>
        <dbReference type="EMBL" id="TBT93191.1"/>
    </source>
</evidence>
<evidence type="ECO:0008006" key="3">
    <source>
        <dbReference type="Google" id="ProtNLM"/>
    </source>
</evidence>
<keyword evidence="2" id="KW-1185">Reference proteome</keyword>
<reference evidence="1 2" key="1">
    <citation type="submission" date="2019-01" db="EMBL/GenBank/DDBJ databases">
        <title>Lactibacter flavus gen. nov., sp. nov., a novel bacterium of the family Propionibacteriaceae isolated from raw milk and dairy products.</title>
        <authorList>
            <person name="Huptas C."/>
            <person name="Wenning M."/>
            <person name="Breitenwieser F."/>
            <person name="Doll E."/>
            <person name="Von Neubeck M."/>
            <person name="Busse H.-J."/>
            <person name="Scherer S."/>
        </authorList>
    </citation>
    <scope>NUCLEOTIDE SEQUENCE [LARGE SCALE GENOMIC DNA]</scope>
    <source>
        <strain evidence="1 2">DSM 22130</strain>
    </source>
</reference>
<dbReference type="RefSeq" id="WP_131172828.1">
    <property type="nucleotide sequence ID" value="NZ_FXTL01000017.1"/>
</dbReference>
<name>A0A4Q9KIR3_PROTD</name>
<dbReference type="AlphaFoldDB" id="A0A4Q9KIR3"/>
<evidence type="ECO:0000313" key="2">
    <source>
        <dbReference type="Proteomes" id="UP000291933"/>
    </source>
</evidence>
<sequence>MSARLVVDFVGECHEPATDETFTIGRGGDLVLDADNPFLHRHFLTITHARELWWVTNVGSQLSATISDASGAMQAWLAPGATLPLVFARTVVWFTAGATTYELELSLESSVFEPVDSRPTGDGQLTIGRLSLTPAQKLIIVALCEDALRRGNRGASSIPTSASAAARIGWPLTRFNRKLDNVCDRLSTWGVRGLHGGPDRLASTRKARLVEYALASRLVTPSDLALLDDEGAAEGKHTATQ</sequence>